<name>A0ABM1LS48_PRUMU</name>
<dbReference type="SMART" id="SM00360">
    <property type="entry name" value="RRM"/>
    <property type="match status" value="1"/>
</dbReference>
<dbReference type="PANTHER" id="PTHR48027">
    <property type="entry name" value="HETEROGENEOUS NUCLEAR RIBONUCLEOPROTEIN 87F-RELATED"/>
    <property type="match status" value="1"/>
</dbReference>
<evidence type="ECO:0000313" key="5">
    <source>
        <dbReference type="RefSeq" id="XP_016650224.1"/>
    </source>
</evidence>
<keyword evidence="4" id="KW-1185">Reference proteome</keyword>
<gene>
    <name evidence="5 6 7" type="primary">LOC103331187</name>
</gene>
<protein>
    <submittedName>
        <fullName evidence="5 6">Glycine-rich RNA-binding protein 2, mitochondrial-like isoform X1</fullName>
    </submittedName>
</protein>
<keyword evidence="1 2" id="KW-0694">RNA-binding</keyword>
<proteinExistence type="predicted"/>
<dbReference type="InterPro" id="IPR000504">
    <property type="entry name" value="RRM_dom"/>
</dbReference>
<reference evidence="4" key="2">
    <citation type="journal article" date="2012" name="Nat. Commun.">
        <title>The genome of Prunus mume.</title>
        <authorList>
            <person name="Zhang Q."/>
            <person name="Chen W."/>
            <person name="Sun L."/>
            <person name="Zhao F."/>
            <person name="Huang B."/>
            <person name="Yang W."/>
            <person name="Tao Y."/>
            <person name="Wang J."/>
            <person name="Yuan Z."/>
            <person name="Fan G."/>
            <person name="Xing Z."/>
            <person name="Han C."/>
            <person name="Pan H."/>
            <person name="Zhong X."/>
            <person name="Shi W."/>
            <person name="Liang X."/>
            <person name="Du D."/>
            <person name="Sun F."/>
            <person name="Xu Z."/>
            <person name="Hao R."/>
            <person name="Lv T."/>
            <person name="Lv Y."/>
            <person name="Zheng Z."/>
            <person name="Sun M."/>
            <person name="Luo L."/>
            <person name="Cai M."/>
            <person name="Gao Y."/>
            <person name="Wang J."/>
            <person name="Yin Y."/>
            <person name="Xu X."/>
            <person name="Cheng T."/>
            <person name="Wang J."/>
        </authorList>
    </citation>
    <scope>NUCLEOTIDE SEQUENCE [LARGE SCALE GENOMIC DNA]</scope>
</reference>
<reference evidence="4" key="1">
    <citation type="journal article" date="1997" name="Nucleic Acids Res.">
        <title>tRNAscan-SE: a program for improved detection of transfer RNA genes in genomic sequence.</title>
        <authorList>
            <person name="Lowe T.M."/>
            <person name="Eddy S.R."/>
        </authorList>
    </citation>
    <scope>NUCLEOTIDE SEQUENCE [LARGE SCALE GENOMIC DNA]</scope>
</reference>
<accession>A0ABM1LS48</accession>
<dbReference type="Gene3D" id="3.30.70.330">
    <property type="match status" value="1"/>
</dbReference>
<dbReference type="SUPFAM" id="SSF54928">
    <property type="entry name" value="RNA-binding domain, RBD"/>
    <property type="match status" value="1"/>
</dbReference>
<feature type="domain" description="RRM" evidence="3">
    <location>
        <begin position="88"/>
        <end position="166"/>
    </location>
</feature>
<reference evidence="5 6" key="3">
    <citation type="submission" date="2025-05" db="UniProtKB">
        <authorList>
            <consortium name="RefSeq"/>
        </authorList>
    </citation>
    <scope>IDENTIFICATION</scope>
</reference>
<dbReference type="InterPro" id="IPR012677">
    <property type="entry name" value="Nucleotide-bd_a/b_plait_sf"/>
</dbReference>
<dbReference type="InterPro" id="IPR052462">
    <property type="entry name" value="SLIRP/GR-RBP-like"/>
</dbReference>
<evidence type="ECO:0000313" key="6">
    <source>
        <dbReference type="RefSeq" id="XP_016650225.1"/>
    </source>
</evidence>
<dbReference type="Pfam" id="PF00076">
    <property type="entry name" value="RRM_1"/>
    <property type="match status" value="1"/>
</dbReference>
<dbReference type="RefSeq" id="XP_016650224.1">
    <property type="nucleotide sequence ID" value="XM_016794738.1"/>
</dbReference>
<organism evidence="4 6">
    <name type="scientific">Prunus mume</name>
    <name type="common">Japanese apricot</name>
    <name type="synonym">Armeniaca mume</name>
    <dbReference type="NCBI Taxonomy" id="102107"/>
    <lineage>
        <taxon>Eukaryota</taxon>
        <taxon>Viridiplantae</taxon>
        <taxon>Streptophyta</taxon>
        <taxon>Embryophyta</taxon>
        <taxon>Tracheophyta</taxon>
        <taxon>Spermatophyta</taxon>
        <taxon>Magnoliopsida</taxon>
        <taxon>eudicotyledons</taxon>
        <taxon>Gunneridae</taxon>
        <taxon>Pentapetalae</taxon>
        <taxon>rosids</taxon>
        <taxon>fabids</taxon>
        <taxon>Rosales</taxon>
        <taxon>Rosaceae</taxon>
        <taxon>Amygdaloideae</taxon>
        <taxon>Amygdaleae</taxon>
        <taxon>Prunus</taxon>
    </lineage>
</organism>
<dbReference type="InterPro" id="IPR035979">
    <property type="entry name" value="RBD_domain_sf"/>
</dbReference>
<dbReference type="Proteomes" id="UP000694861">
    <property type="component" value="Linkage group LG5"/>
</dbReference>
<dbReference type="PROSITE" id="PS50102">
    <property type="entry name" value="RRM"/>
    <property type="match status" value="1"/>
</dbReference>
<dbReference type="GeneID" id="103331187"/>
<evidence type="ECO:0000259" key="3">
    <source>
        <dbReference type="PROSITE" id="PS50102"/>
    </source>
</evidence>
<evidence type="ECO:0000256" key="1">
    <source>
        <dbReference type="ARBA" id="ARBA00022884"/>
    </source>
</evidence>
<dbReference type="RefSeq" id="XP_016650226.1">
    <property type="nucleotide sequence ID" value="XM_016794740.1"/>
</dbReference>
<evidence type="ECO:0000256" key="2">
    <source>
        <dbReference type="PROSITE-ProRule" id="PRU00176"/>
    </source>
</evidence>
<sequence length="181" mass="20116">MDKNKKIAEVRFAFVEFDVNFASLVEGLAVADIVTGKGNTTTWKMCKKTELCQPKNKLIKLRICNNLQSSTDLSTSGEASETTPTKTKKLFVTGLSFYTSEKTLRAAFEGFGELVEVKIMMDKISKRSKGYAFIEYTTEEAASAALREMNGKIINGWMIVVDVAKTSPPRYSRGQSRSATR</sequence>
<dbReference type="RefSeq" id="XP_016650225.1">
    <property type="nucleotide sequence ID" value="XM_016794739.1"/>
</dbReference>
<evidence type="ECO:0000313" key="4">
    <source>
        <dbReference type="Proteomes" id="UP000694861"/>
    </source>
</evidence>
<evidence type="ECO:0000313" key="7">
    <source>
        <dbReference type="RefSeq" id="XP_016650226.1"/>
    </source>
</evidence>